<organism evidence="1 2">
    <name type="scientific">Solanum commersonii</name>
    <name type="common">Commerson's wild potato</name>
    <name type="synonym">Commerson's nightshade</name>
    <dbReference type="NCBI Taxonomy" id="4109"/>
    <lineage>
        <taxon>Eukaryota</taxon>
        <taxon>Viridiplantae</taxon>
        <taxon>Streptophyta</taxon>
        <taxon>Embryophyta</taxon>
        <taxon>Tracheophyta</taxon>
        <taxon>Spermatophyta</taxon>
        <taxon>Magnoliopsida</taxon>
        <taxon>eudicotyledons</taxon>
        <taxon>Gunneridae</taxon>
        <taxon>Pentapetalae</taxon>
        <taxon>asterids</taxon>
        <taxon>lamiids</taxon>
        <taxon>Solanales</taxon>
        <taxon>Solanaceae</taxon>
        <taxon>Solanoideae</taxon>
        <taxon>Solaneae</taxon>
        <taxon>Solanum</taxon>
    </lineage>
</organism>
<evidence type="ECO:0000313" key="2">
    <source>
        <dbReference type="Proteomes" id="UP000824120"/>
    </source>
</evidence>
<dbReference type="EMBL" id="JACXVP010000008">
    <property type="protein sequence ID" value="KAG5591755.1"/>
    <property type="molecule type" value="Genomic_DNA"/>
</dbReference>
<dbReference type="Proteomes" id="UP000824120">
    <property type="component" value="Chromosome 8"/>
</dbReference>
<comment type="caution">
    <text evidence="1">The sequence shown here is derived from an EMBL/GenBank/DDBJ whole genome shotgun (WGS) entry which is preliminary data.</text>
</comment>
<evidence type="ECO:0000313" key="1">
    <source>
        <dbReference type="EMBL" id="KAG5591755.1"/>
    </source>
</evidence>
<sequence>MNSSKHLSFSRESGVKLEAFLNWFRQAVAHKAEKCANIAQLIKLGNGFPNQPGNITDYFYTRASFCSPELQRLLHFPRLRTNLSDYHSDQEIQLILDQNQLKCLETF</sequence>
<gene>
    <name evidence="1" type="ORF">H5410_042269</name>
</gene>
<proteinExistence type="predicted"/>
<reference evidence="1 2" key="1">
    <citation type="submission" date="2020-09" db="EMBL/GenBank/DDBJ databases">
        <title>De no assembly of potato wild relative species, Solanum commersonii.</title>
        <authorList>
            <person name="Cho K."/>
        </authorList>
    </citation>
    <scope>NUCLEOTIDE SEQUENCE [LARGE SCALE GENOMIC DNA]</scope>
    <source>
        <strain evidence="1">LZ3.2</strain>
        <tissue evidence="1">Leaf</tissue>
    </source>
</reference>
<dbReference type="AlphaFoldDB" id="A0A9J5XTV6"/>
<keyword evidence="2" id="KW-1185">Reference proteome</keyword>
<accession>A0A9J5XTV6</accession>
<name>A0A9J5XTV6_SOLCO</name>
<protein>
    <submittedName>
        <fullName evidence="1">Uncharacterized protein</fullName>
    </submittedName>
</protein>